<name>A0A482T755_9EURY</name>
<feature type="compositionally biased region" description="Polar residues" evidence="1">
    <location>
        <begin position="81"/>
        <end position="90"/>
    </location>
</feature>
<evidence type="ECO:0000313" key="2">
    <source>
        <dbReference type="EMBL" id="RYJ08435.1"/>
    </source>
</evidence>
<dbReference type="Proteomes" id="UP000294028">
    <property type="component" value="Unassembled WGS sequence"/>
</dbReference>
<organism evidence="2 3">
    <name type="scientific">Halogeometricum borinquense</name>
    <dbReference type="NCBI Taxonomy" id="60847"/>
    <lineage>
        <taxon>Archaea</taxon>
        <taxon>Methanobacteriati</taxon>
        <taxon>Methanobacteriota</taxon>
        <taxon>Stenosarchaea group</taxon>
        <taxon>Halobacteria</taxon>
        <taxon>Halobacteriales</taxon>
        <taxon>Haloferacaceae</taxon>
        <taxon>Halogeometricum</taxon>
    </lineage>
</organism>
<evidence type="ECO:0000313" key="3">
    <source>
        <dbReference type="Proteomes" id="UP000294028"/>
    </source>
</evidence>
<gene>
    <name evidence="2" type="ORF">ELS19_18045</name>
</gene>
<dbReference type="RefSeq" id="WP_129786332.1">
    <property type="nucleotide sequence ID" value="NZ_RZHH01000003.1"/>
</dbReference>
<comment type="caution">
    <text evidence="2">The sequence shown here is derived from an EMBL/GenBank/DDBJ whole genome shotgun (WGS) entry which is preliminary data.</text>
</comment>
<proteinExistence type="predicted"/>
<dbReference type="AlphaFoldDB" id="A0A482T755"/>
<evidence type="ECO:0008006" key="4">
    <source>
        <dbReference type="Google" id="ProtNLM"/>
    </source>
</evidence>
<reference evidence="2 3" key="1">
    <citation type="submission" date="2018-12" db="EMBL/GenBank/DDBJ databases">
        <title>Genome analysis provides insights into bioremediation potentialities of Halogeometricum borinquense strain N11.</title>
        <authorList>
            <person name="Najjari A."/>
            <person name="Youssef N."/>
            <person name="Fhoula I."/>
            <person name="Ben Dhia O."/>
            <person name="Mahjoubi M."/>
            <person name="Ouzari H.I."/>
            <person name="Cherif A."/>
        </authorList>
    </citation>
    <scope>NUCLEOTIDE SEQUENCE [LARGE SCALE GENOMIC DNA]</scope>
    <source>
        <strain evidence="2 3">N11</strain>
    </source>
</reference>
<feature type="region of interest" description="Disordered" evidence="1">
    <location>
        <begin position="81"/>
        <end position="105"/>
    </location>
</feature>
<protein>
    <recommendedName>
        <fullName evidence="4">Halocin C8</fullName>
    </recommendedName>
</protein>
<sequence>MENESPSKSDFKRRNVLKKMGGIGVGSVAIYSGGAKAKSDSGMVHRDSDRAETLETVLESDKYQEFVEQFSETYSAKPNVEKSQSLQVTSPEDKKHDIWNIPTKGIPESDKSGITAIVKDDSVKSVEASSTKSISESTKVVTSYKLSEGSIETTEQTVQLDEKSGSVSARDSSMSTMAASSTECEVCKFVFNSLLAVGCDAAVGTVCAGVGVAVSGGTASSLCFVIVPVICNNTDNLSPYSAEELCSGEVAGTSGEIGYC</sequence>
<accession>A0A482T755</accession>
<evidence type="ECO:0000256" key="1">
    <source>
        <dbReference type="SAM" id="MobiDB-lite"/>
    </source>
</evidence>
<dbReference type="EMBL" id="RZHH01000003">
    <property type="protein sequence ID" value="RYJ08435.1"/>
    <property type="molecule type" value="Genomic_DNA"/>
</dbReference>